<protein>
    <submittedName>
        <fullName evidence="4">LGFP repeat-containing protein</fullName>
    </submittedName>
</protein>
<name>A0A542DWM1_9MICO</name>
<dbReference type="RefSeq" id="WP_141846241.1">
    <property type="nucleotide sequence ID" value="NZ_BAAAPR010000006.1"/>
</dbReference>
<dbReference type="Pfam" id="PF08310">
    <property type="entry name" value="LGFP"/>
    <property type="match status" value="5"/>
</dbReference>
<feature type="region of interest" description="Disordered" evidence="1">
    <location>
        <begin position="24"/>
        <end position="115"/>
    </location>
</feature>
<feature type="compositionally biased region" description="Low complexity" evidence="1">
    <location>
        <begin position="24"/>
        <end position="106"/>
    </location>
</feature>
<evidence type="ECO:0000313" key="4">
    <source>
        <dbReference type="EMBL" id="TQJ07304.1"/>
    </source>
</evidence>
<comment type="caution">
    <text evidence="4">The sequence shown here is derived from an EMBL/GenBank/DDBJ whole genome shotgun (WGS) entry which is preliminary data.</text>
</comment>
<evidence type="ECO:0000259" key="3">
    <source>
        <dbReference type="Pfam" id="PF13539"/>
    </source>
</evidence>
<proteinExistence type="predicted"/>
<dbReference type="InterPro" id="IPR009045">
    <property type="entry name" value="Zn_M74/Hedgehog-like"/>
</dbReference>
<gene>
    <name evidence="4" type="ORF">FB458_0363</name>
</gene>
<dbReference type="EMBL" id="VFMN01000001">
    <property type="protein sequence ID" value="TQJ07304.1"/>
    <property type="molecule type" value="Genomic_DNA"/>
</dbReference>
<keyword evidence="2" id="KW-0732">Signal</keyword>
<feature type="signal peptide" evidence="2">
    <location>
        <begin position="1"/>
        <end position="26"/>
    </location>
</feature>
<dbReference type="Pfam" id="PF13539">
    <property type="entry name" value="Peptidase_M15_4"/>
    <property type="match status" value="1"/>
</dbReference>
<organism evidence="4 5">
    <name type="scientific">Lapillicoccus jejuensis</name>
    <dbReference type="NCBI Taxonomy" id="402171"/>
    <lineage>
        <taxon>Bacteria</taxon>
        <taxon>Bacillati</taxon>
        <taxon>Actinomycetota</taxon>
        <taxon>Actinomycetes</taxon>
        <taxon>Micrococcales</taxon>
        <taxon>Intrasporangiaceae</taxon>
        <taxon>Lapillicoccus</taxon>
    </lineage>
</organism>
<dbReference type="OrthoDB" id="9799970at2"/>
<evidence type="ECO:0000313" key="5">
    <source>
        <dbReference type="Proteomes" id="UP000317893"/>
    </source>
</evidence>
<feature type="domain" description="Peptidase M15C" evidence="3">
    <location>
        <begin position="523"/>
        <end position="596"/>
    </location>
</feature>
<dbReference type="SUPFAM" id="SSF55166">
    <property type="entry name" value="Hedgehog/DD-peptidase"/>
    <property type="match status" value="1"/>
</dbReference>
<feature type="chain" id="PRO_5021780302" evidence="2">
    <location>
        <begin position="27"/>
        <end position="599"/>
    </location>
</feature>
<dbReference type="AlphaFoldDB" id="A0A542DWM1"/>
<dbReference type="Proteomes" id="UP000317893">
    <property type="component" value="Unassembled WGS sequence"/>
</dbReference>
<sequence length="599" mass="62655">MTWRTAAAASLSASVLLALGATGAQADDGSTGTPTGATGATAPAASTTPVPSSTSTPAPSTTTRTPRTPRTTPATSSSTSTSSTPSAGTTTPATTTTTTTTTTTPAKQGAPTDAGDAPIEARWQALGGAAGVLGAKVGTGVEVGAGQYQQYANGRIWWSAATGAWETLGTTAARYLALGGAAGTLGFPRSAAQPIAGGTWQWFTGGTIWASAATGAWETTGATNARYLAISGPWALGFPKSSVQPIAGGTWQWFTGGNIWASATTGAWETKGTTNARYLALSGPWALGFPRSAAQPIAGGTWQWFTGGNIWASAATGAWETTGATNARYLALSGPWKLGFPTRANAVIAAGRWQWFSAGVIWWSPATGAWETTGAIKTQYTAQSGPLSWYGFPTGAPRSYYGGVRQDFVGGSLLAGVQAVLDPVRSPVTARDVWATWRPGCPVGPESLTLIRLNFWGFDNQVHRGEIIVRSDLAPRVESIFGSALAERQPIRSMWRVDYYGGSDPAAMAADNTSGFNCRQVTGGSGLSPHSYGIAIDIDTLENPYYAGGRWWPTTQYVNRADLRWGMLYSWSRTTQAFVANGYEWGGSYLDYQHFEFVG</sequence>
<keyword evidence="5" id="KW-1185">Reference proteome</keyword>
<accession>A0A542DWM1</accession>
<evidence type="ECO:0000256" key="2">
    <source>
        <dbReference type="SAM" id="SignalP"/>
    </source>
</evidence>
<dbReference type="Gene3D" id="3.30.1380.10">
    <property type="match status" value="1"/>
</dbReference>
<reference evidence="4 5" key="1">
    <citation type="submission" date="2019-06" db="EMBL/GenBank/DDBJ databases">
        <title>Sequencing the genomes of 1000 actinobacteria strains.</title>
        <authorList>
            <person name="Klenk H.-P."/>
        </authorList>
    </citation>
    <scope>NUCLEOTIDE SEQUENCE [LARGE SCALE GENOMIC DNA]</scope>
    <source>
        <strain evidence="4 5">DSM 18607</strain>
    </source>
</reference>
<dbReference type="GO" id="GO:0008233">
    <property type="term" value="F:peptidase activity"/>
    <property type="evidence" value="ECO:0007669"/>
    <property type="project" value="InterPro"/>
</dbReference>
<evidence type="ECO:0000256" key="1">
    <source>
        <dbReference type="SAM" id="MobiDB-lite"/>
    </source>
</evidence>
<dbReference type="InterPro" id="IPR039561">
    <property type="entry name" value="Peptidase_M15C"/>
</dbReference>
<dbReference type="InterPro" id="IPR013207">
    <property type="entry name" value="LGFP"/>
</dbReference>